<dbReference type="Gene3D" id="3.20.20.80">
    <property type="entry name" value="Glycosidases"/>
    <property type="match status" value="1"/>
</dbReference>
<dbReference type="SUPFAM" id="SSF51445">
    <property type="entry name" value="(Trans)glycosidases"/>
    <property type="match status" value="1"/>
</dbReference>
<proteinExistence type="inferred from homology"/>
<gene>
    <name evidence="7" type="primary">LOC106471210</name>
</gene>
<evidence type="ECO:0000313" key="7">
    <source>
        <dbReference type="RefSeq" id="XP_013787254.1"/>
    </source>
</evidence>
<dbReference type="InterPro" id="IPR015883">
    <property type="entry name" value="Glyco_hydro_20_cat"/>
</dbReference>
<dbReference type="Pfam" id="PF00728">
    <property type="entry name" value="Glyco_hydro_20"/>
    <property type="match status" value="1"/>
</dbReference>
<feature type="domain" description="Glycoside hydrolase family 20 catalytic" evidence="5">
    <location>
        <begin position="1"/>
        <end position="202"/>
    </location>
</feature>
<accession>A0ABM1BRI1</accession>
<evidence type="ECO:0000259" key="5">
    <source>
        <dbReference type="Pfam" id="PF00728"/>
    </source>
</evidence>
<reference evidence="7" key="1">
    <citation type="submission" date="2025-08" db="UniProtKB">
        <authorList>
            <consortium name="RefSeq"/>
        </authorList>
    </citation>
    <scope>IDENTIFICATION</scope>
    <source>
        <tissue evidence="7">Muscle</tissue>
    </source>
</reference>
<dbReference type="InterPro" id="IPR017853">
    <property type="entry name" value="GH"/>
</dbReference>
<dbReference type="RefSeq" id="XP_013787254.1">
    <property type="nucleotide sequence ID" value="XM_013931800.2"/>
</dbReference>
<dbReference type="PANTHER" id="PTHR22600">
    <property type="entry name" value="BETA-HEXOSAMINIDASE"/>
    <property type="match status" value="1"/>
</dbReference>
<dbReference type="PRINTS" id="PR00738">
    <property type="entry name" value="GLHYDRLASE20"/>
</dbReference>
<evidence type="ECO:0000256" key="3">
    <source>
        <dbReference type="ARBA" id="ARBA00012663"/>
    </source>
</evidence>
<name>A0ABM1BRI1_LIMPO</name>
<evidence type="ECO:0000256" key="4">
    <source>
        <dbReference type="ARBA" id="ARBA00022801"/>
    </source>
</evidence>
<dbReference type="Proteomes" id="UP000694941">
    <property type="component" value="Unplaced"/>
</dbReference>
<keyword evidence="4" id="KW-0378">Hydrolase</keyword>
<dbReference type="GeneID" id="106471210"/>
<keyword evidence="6" id="KW-1185">Reference proteome</keyword>
<comment type="similarity">
    <text evidence="2">Belongs to the glycosyl hydrolase 20 family.</text>
</comment>
<dbReference type="InterPro" id="IPR025705">
    <property type="entry name" value="Beta_hexosaminidase_sua/sub"/>
</dbReference>
<comment type="catalytic activity">
    <reaction evidence="1">
        <text>Hydrolysis of terminal non-reducing N-acetyl-D-hexosamine residues in N-acetyl-beta-D-hexosaminides.</text>
        <dbReference type="EC" id="3.2.1.52"/>
    </reaction>
</comment>
<dbReference type="EC" id="3.2.1.52" evidence="3"/>
<organism evidence="6 7">
    <name type="scientific">Limulus polyphemus</name>
    <name type="common">Atlantic horseshoe crab</name>
    <dbReference type="NCBI Taxonomy" id="6850"/>
    <lineage>
        <taxon>Eukaryota</taxon>
        <taxon>Metazoa</taxon>
        <taxon>Ecdysozoa</taxon>
        <taxon>Arthropoda</taxon>
        <taxon>Chelicerata</taxon>
        <taxon>Merostomata</taxon>
        <taxon>Xiphosura</taxon>
        <taxon>Limulidae</taxon>
        <taxon>Limulus</taxon>
    </lineage>
</organism>
<protein>
    <recommendedName>
        <fullName evidence="3">beta-N-acetylhexosaminidase</fullName>
        <ecNumber evidence="3">3.2.1.52</ecNumber>
    </recommendedName>
</protein>
<evidence type="ECO:0000256" key="2">
    <source>
        <dbReference type="ARBA" id="ARBA00006285"/>
    </source>
</evidence>
<evidence type="ECO:0000313" key="6">
    <source>
        <dbReference type="Proteomes" id="UP000694941"/>
    </source>
</evidence>
<dbReference type="PANTHER" id="PTHR22600:SF21">
    <property type="entry name" value="BETA-HEXOSAMINIDASE A"/>
    <property type="match status" value="1"/>
</dbReference>
<evidence type="ECO:0000256" key="1">
    <source>
        <dbReference type="ARBA" id="ARBA00001231"/>
    </source>
</evidence>
<sequence length="276" mass="32446">MLNPIQNYTYDFFNEFFKEVKDVFKDEYIHLGMDEVYPGCWKSNPDIKDFMERNGMTKISEVEQYYVDRTLANVKSMGYKYMIWQDPIDNGVKAAEDTIVQVWKDKYLDSKLDYWYNYIKDIAAKNYSMVLSAPWYLNYISYGQSWKKYYEADPRGFTGTEEQKDLVIGGEACMWGEYVDGTNIIPRLWPSASAVGERLWSREDVTDVESAKFRLDEQRCRMLRRGIPTQPILNGYCGDYEWEMYEEKPSSAHTVYANLTVSVFVSLVCLIYTGIF</sequence>